<evidence type="ECO:0000256" key="2">
    <source>
        <dbReference type="SAM" id="SignalP"/>
    </source>
</evidence>
<evidence type="ECO:0000313" key="4">
    <source>
        <dbReference type="Proteomes" id="UP000772434"/>
    </source>
</evidence>
<sequence>MRMITRIHYLELIFFSVFIFAVHGMPTRGPEKPQPLKYFATILKEDFSPVLAGVTQGTKQQITGMIKNIDLPGHKNIDLPDHKKFDIHYNTEKATYGTQDLQVPGYQQMIRVVLQGGTACNKYPCFGWIWLREGSGKDSGVIGSIFSLSIDSNGLQDWDRHSYRKKYRWDTSETVEVLDVEKLGESSIIEFENAQGSWLTKWSTVTELKVKRWKDKNSKLGTLKSAPSRPKSGSRSAQLGTKSAHLGSKPGKQTQNKKAKAKKDADPQSANPSSGHLPPSSESSGHREQYIDPQLKDPKFKFSGYWPAIHEHESAGYQEQTVDPQLLAISSSGHQPPIPGIQSTIRGSMGHVGIPHTQASSEQPLEAPMSEEEKSNFTSMYMASGSE</sequence>
<evidence type="ECO:0000256" key="1">
    <source>
        <dbReference type="SAM" id="MobiDB-lite"/>
    </source>
</evidence>
<comment type="caution">
    <text evidence="3">The sequence shown here is derived from an EMBL/GenBank/DDBJ whole genome shotgun (WGS) entry which is preliminary data.</text>
</comment>
<dbReference type="EMBL" id="JADNRY010000260">
    <property type="protein sequence ID" value="KAF9060094.1"/>
    <property type="molecule type" value="Genomic_DNA"/>
</dbReference>
<gene>
    <name evidence="3" type="ORF">BDP27DRAFT_435200</name>
</gene>
<feature type="region of interest" description="Disordered" evidence="1">
    <location>
        <begin position="219"/>
        <end position="289"/>
    </location>
</feature>
<name>A0A9P5TZB8_9AGAR</name>
<proteinExistence type="predicted"/>
<organism evidence="3 4">
    <name type="scientific">Rhodocollybia butyracea</name>
    <dbReference type="NCBI Taxonomy" id="206335"/>
    <lineage>
        <taxon>Eukaryota</taxon>
        <taxon>Fungi</taxon>
        <taxon>Dikarya</taxon>
        <taxon>Basidiomycota</taxon>
        <taxon>Agaricomycotina</taxon>
        <taxon>Agaricomycetes</taxon>
        <taxon>Agaricomycetidae</taxon>
        <taxon>Agaricales</taxon>
        <taxon>Marasmiineae</taxon>
        <taxon>Omphalotaceae</taxon>
        <taxon>Rhodocollybia</taxon>
    </lineage>
</organism>
<feature type="compositionally biased region" description="Polar residues" evidence="1">
    <location>
        <begin position="231"/>
        <end position="241"/>
    </location>
</feature>
<keyword evidence="2" id="KW-0732">Signal</keyword>
<feature type="compositionally biased region" description="Polar residues" evidence="1">
    <location>
        <begin position="376"/>
        <end position="387"/>
    </location>
</feature>
<evidence type="ECO:0000313" key="3">
    <source>
        <dbReference type="EMBL" id="KAF9060094.1"/>
    </source>
</evidence>
<feature type="signal peptide" evidence="2">
    <location>
        <begin position="1"/>
        <end position="24"/>
    </location>
</feature>
<keyword evidence="4" id="KW-1185">Reference proteome</keyword>
<reference evidence="3" key="1">
    <citation type="submission" date="2020-11" db="EMBL/GenBank/DDBJ databases">
        <authorList>
            <consortium name="DOE Joint Genome Institute"/>
            <person name="Ahrendt S."/>
            <person name="Riley R."/>
            <person name="Andreopoulos W."/>
            <person name="Labutti K."/>
            <person name="Pangilinan J."/>
            <person name="Ruiz-Duenas F.J."/>
            <person name="Barrasa J.M."/>
            <person name="Sanchez-Garcia M."/>
            <person name="Camarero S."/>
            <person name="Miyauchi S."/>
            <person name="Serrano A."/>
            <person name="Linde D."/>
            <person name="Babiker R."/>
            <person name="Drula E."/>
            <person name="Ayuso-Fernandez I."/>
            <person name="Pacheco R."/>
            <person name="Padilla G."/>
            <person name="Ferreira P."/>
            <person name="Barriuso J."/>
            <person name="Kellner H."/>
            <person name="Castanera R."/>
            <person name="Alfaro M."/>
            <person name="Ramirez L."/>
            <person name="Pisabarro A.G."/>
            <person name="Kuo A."/>
            <person name="Tritt A."/>
            <person name="Lipzen A."/>
            <person name="He G."/>
            <person name="Yan M."/>
            <person name="Ng V."/>
            <person name="Cullen D."/>
            <person name="Martin F."/>
            <person name="Rosso M.-N."/>
            <person name="Henrissat B."/>
            <person name="Hibbett D."/>
            <person name="Martinez A.T."/>
            <person name="Grigoriev I.V."/>
        </authorList>
    </citation>
    <scope>NUCLEOTIDE SEQUENCE</scope>
    <source>
        <strain evidence="3">AH 40177</strain>
    </source>
</reference>
<dbReference type="Proteomes" id="UP000772434">
    <property type="component" value="Unassembled WGS sequence"/>
</dbReference>
<feature type="compositionally biased region" description="Low complexity" evidence="1">
    <location>
        <begin position="272"/>
        <end position="283"/>
    </location>
</feature>
<protein>
    <submittedName>
        <fullName evidence="3">Uncharacterized protein</fullName>
    </submittedName>
</protein>
<accession>A0A9P5TZB8</accession>
<dbReference type="AlphaFoldDB" id="A0A9P5TZB8"/>
<feature type="chain" id="PRO_5040377286" evidence="2">
    <location>
        <begin position="25"/>
        <end position="387"/>
    </location>
</feature>
<feature type="region of interest" description="Disordered" evidence="1">
    <location>
        <begin position="347"/>
        <end position="387"/>
    </location>
</feature>